<dbReference type="AlphaFoldDB" id="A0A6G0YHY6"/>
<gene>
    <name evidence="1" type="ORF">FWK35_00014710</name>
</gene>
<accession>A0A6G0YHY6</accession>
<organism evidence="1 2">
    <name type="scientific">Aphis craccivora</name>
    <name type="common">Cowpea aphid</name>
    <dbReference type="NCBI Taxonomy" id="307492"/>
    <lineage>
        <taxon>Eukaryota</taxon>
        <taxon>Metazoa</taxon>
        <taxon>Ecdysozoa</taxon>
        <taxon>Arthropoda</taxon>
        <taxon>Hexapoda</taxon>
        <taxon>Insecta</taxon>
        <taxon>Pterygota</taxon>
        <taxon>Neoptera</taxon>
        <taxon>Paraneoptera</taxon>
        <taxon>Hemiptera</taxon>
        <taxon>Sternorrhyncha</taxon>
        <taxon>Aphidomorpha</taxon>
        <taxon>Aphidoidea</taxon>
        <taxon>Aphididae</taxon>
        <taxon>Aphidini</taxon>
        <taxon>Aphis</taxon>
        <taxon>Aphis</taxon>
    </lineage>
</organism>
<evidence type="ECO:0000313" key="1">
    <source>
        <dbReference type="EMBL" id="KAF0756021.1"/>
    </source>
</evidence>
<evidence type="ECO:0000313" key="2">
    <source>
        <dbReference type="Proteomes" id="UP000478052"/>
    </source>
</evidence>
<protein>
    <submittedName>
        <fullName evidence="1">Uncharacterized protein</fullName>
    </submittedName>
</protein>
<name>A0A6G0YHY6_APHCR</name>
<dbReference type="Proteomes" id="UP000478052">
    <property type="component" value="Unassembled WGS sequence"/>
</dbReference>
<proteinExistence type="predicted"/>
<dbReference type="EMBL" id="VUJU01003959">
    <property type="protein sequence ID" value="KAF0756021.1"/>
    <property type="molecule type" value="Genomic_DNA"/>
</dbReference>
<reference evidence="1 2" key="1">
    <citation type="submission" date="2019-08" db="EMBL/GenBank/DDBJ databases">
        <title>Whole genome of Aphis craccivora.</title>
        <authorList>
            <person name="Voronova N.V."/>
            <person name="Shulinski R.S."/>
            <person name="Bandarenka Y.V."/>
            <person name="Zhorov D.G."/>
            <person name="Warner D."/>
        </authorList>
    </citation>
    <scope>NUCLEOTIDE SEQUENCE [LARGE SCALE GENOMIC DNA]</scope>
    <source>
        <strain evidence="1">180601</strain>
        <tissue evidence="1">Whole Body</tissue>
    </source>
</reference>
<sequence>MYTVLAVGALALNPYMSSEDCEYNSKTCRFTARVKHNRIKLYDMNSTVDSTWRTATSTLYCGENDCSRELHVMLGESVTWSKGEELSQQQGVSKAIVDSISEGTTDSMSSNIGINAEIFSAGVELGQEFHKSTTHENSLETSFSTGVSVTYSLSKEHSLNREEVVICSAKANEGIKLLARTNELHVEAFLCIPYEEDSDKPGWYSANCDYIRIVMRPFSGNSISADMKCSTEKSKVKEPLKNACSMFNDTCDLNNPCCSNLSCVKSDPTQLSGRCYNTNKPDTQTTSNRLGYPSNTTGNINCIPFDGVCSHSDTCCGNTYCYYGNPSWANGRCYNRN</sequence>
<keyword evidence="2" id="KW-1185">Reference proteome</keyword>
<comment type="caution">
    <text evidence="1">The sequence shown here is derived from an EMBL/GenBank/DDBJ whole genome shotgun (WGS) entry which is preliminary data.</text>
</comment>